<reference evidence="1 2" key="1">
    <citation type="submission" date="2017-09" db="EMBL/GenBank/DDBJ databases">
        <title>Depth-based differentiation of microbial function through sediment-hosted aquifers and enrichment of novel symbionts in the deep terrestrial subsurface.</title>
        <authorList>
            <person name="Probst A.J."/>
            <person name="Ladd B."/>
            <person name="Jarett J.K."/>
            <person name="Geller-Mcgrath D.E."/>
            <person name="Sieber C.M."/>
            <person name="Emerson J.B."/>
            <person name="Anantharaman K."/>
            <person name="Thomas B.C."/>
            <person name="Malmstrom R."/>
            <person name="Stieglmeier M."/>
            <person name="Klingl A."/>
            <person name="Woyke T."/>
            <person name="Ryan C.M."/>
            <person name="Banfield J.F."/>
        </authorList>
    </citation>
    <scope>NUCLEOTIDE SEQUENCE [LARGE SCALE GENOMIC DNA]</scope>
    <source>
        <strain evidence="1">CG11_big_fil_rev_8_21_14_0_20_46_11</strain>
    </source>
</reference>
<gene>
    <name evidence="1" type="ORF">COV91_02325</name>
</gene>
<organism evidence="1 2">
    <name type="scientific">Candidatus Taylorbacteria bacterium CG11_big_fil_rev_8_21_14_0_20_46_11</name>
    <dbReference type="NCBI Taxonomy" id="1975025"/>
    <lineage>
        <taxon>Bacteria</taxon>
        <taxon>Candidatus Tayloriibacteriota</taxon>
    </lineage>
</organism>
<proteinExistence type="predicted"/>
<dbReference type="Proteomes" id="UP000229342">
    <property type="component" value="Unassembled WGS sequence"/>
</dbReference>
<dbReference type="InterPro" id="IPR009097">
    <property type="entry name" value="Cyclic_Pdiesterase"/>
</dbReference>
<evidence type="ECO:0000313" key="2">
    <source>
        <dbReference type="Proteomes" id="UP000229342"/>
    </source>
</evidence>
<evidence type="ECO:0000313" key="1">
    <source>
        <dbReference type="EMBL" id="PIQ68763.1"/>
    </source>
</evidence>
<dbReference type="Pfam" id="PF13563">
    <property type="entry name" value="2_5_RNA_ligase2"/>
    <property type="match status" value="1"/>
</dbReference>
<accession>A0A2H0KDU3</accession>
<dbReference type="SUPFAM" id="SSF55144">
    <property type="entry name" value="LigT-like"/>
    <property type="match status" value="1"/>
</dbReference>
<name>A0A2H0KDU3_9BACT</name>
<dbReference type="EMBL" id="PCVG01000029">
    <property type="protein sequence ID" value="PIQ68763.1"/>
    <property type="molecule type" value="Genomic_DNA"/>
</dbReference>
<sequence length="203" mass="22431">MSKIAFDIALLLPEEIMDLAISANKSVTDPRCVYRLNKTDVLPHITLVQGVLDEARFPEVAALLNDTAQTTLPLTLKITGLDSRVQDDGYPAIGFSIESDKKVLQLHETLMKQTEAILTSDATEEMFFDSPIRPGSVAWVQNYRAKHSHRSYHPHITISVGGVTNMDVQFPVSFTASRLALCHLGNGNSCRKIFAEFTLTGTK</sequence>
<protein>
    <recommendedName>
        <fullName evidence="3">Phosphoesterase HXTX domain-containing protein</fullName>
    </recommendedName>
</protein>
<dbReference type="AlphaFoldDB" id="A0A2H0KDU3"/>
<dbReference type="Gene3D" id="3.90.1140.10">
    <property type="entry name" value="Cyclic phosphodiesterase"/>
    <property type="match status" value="1"/>
</dbReference>
<evidence type="ECO:0008006" key="3">
    <source>
        <dbReference type="Google" id="ProtNLM"/>
    </source>
</evidence>
<comment type="caution">
    <text evidence="1">The sequence shown here is derived from an EMBL/GenBank/DDBJ whole genome shotgun (WGS) entry which is preliminary data.</text>
</comment>